<reference evidence="4 5" key="1">
    <citation type="submission" date="2022-10" db="EMBL/GenBank/DDBJ databases">
        <title>Alteromonas sp. chi3 Genome sequencing.</title>
        <authorList>
            <person name="Park S."/>
        </authorList>
    </citation>
    <scope>NUCLEOTIDE SEQUENCE [LARGE SCALE GENOMIC DNA]</scope>
    <source>
        <strain evidence="5">chi3</strain>
    </source>
</reference>
<gene>
    <name evidence="4" type="ORF">OIK42_11905</name>
</gene>
<protein>
    <submittedName>
        <fullName evidence="4">NTP transferase domain-containing protein</fullName>
    </submittedName>
</protein>
<dbReference type="Pfam" id="PF12804">
    <property type="entry name" value="NTP_transf_3"/>
    <property type="match status" value="1"/>
</dbReference>
<proteinExistence type="predicted"/>
<dbReference type="PANTHER" id="PTHR19136">
    <property type="entry name" value="MOLYBDENUM COFACTOR GUANYLYLTRANSFERASE"/>
    <property type="match status" value="1"/>
</dbReference>
<dbReference type="RefSeq" id="WP_273640787.1">
    <property type="nucleotide sequence ID" value="NZ_JAQQXP010000001.1"/>
</dbReference>
<dbReference type="PANTHER" id="PTHR19136:SF81">
    <property type="entry name" value="MOLYBDENUM COFACTOR GUANYLYLTRANSFERASE"/>
    <property type="match status" value="1"/>
</dbReference>
<comment type="caution">
    <text evidence="4">The sequence shown here is derived from an EMBL/GenBank/DDBJ whole genome shotgun (WGS) entry which is preliminary data.</text>
</comment>
<dbReference type="InterPro" id="IPR029044">
    <property type="entry name" value="Nucleotide-diphossugar_trans"/>
</dbReference>
<evidence type="ECO:0000259" key="3">
    <source>
        <dbReference type="Pfam" id="PF12804"/>
    </source>
</evidence>
<dbReference type="Gene3D" id="3.90.550.10">
    <property type="entry name" value="Spore Coat Polysaccharide Biosynthesis Protein SpsA, Chain A"/>
    <property type="match status" value="1"/>
</dbReference>
<evidence type="ECO:0000256" key="1">
    <source>
        <dbReference type="ARBA" id="ARBA00022679"/>
    </source>
</evidence>
<evidence type="ECO:0000313" key="5">
    <source>
        <dbReference type="Proteomes" id="UP001218788"/>
    </source>
</evidence>
<name>A0ABT5L344_9ALTE</name>
<dbReference type="SUPFAM" id="SSF53448">
    <property type="entry name" value="Nucleotide-diphospho-sugar transferases"/>
    <property type="match status" value="1"/>
</dbReference>
<dbReference type="EMBL" id="JAQQXP010000001">
    <property type="protein sequence ID" value="MDC8831465.1"/>
    <property type="molecule type" value="Genomic_DNA"/>
</dbReference>
<dbReference type="GO" id="GO:0016740">
    <property type="term" value="F:transferase activity"/>
    <property type="evidence" value="ECO:0007669"/>
    <property type="project" value="UniProtKB-KW"/>
</dbReference>
<dbReference type="InterPro" id="IPR025877">
    <property type="entry name" value="MobA-like_NTP_Trfase"/>
</dbReference>
<keyword evidence="1 4" id="KW-0808">Transferase</keyword>
<keyword evidence="2" id="KW-0460">Magnesium</keyword>
<feature type="domain" description="MobA-like NTP transferase" evidence="3">
    <location>
        <begin position="20"/>
        <end position="140"/>
    </location>
</feature>
<accession>A0ABT5L344</accession>
<organism evidence="4 5">
    <name type="scientific">Alteromonas gilva</name>
    <dbReference type="NCBI Taxonomy" id="2987522"/>
    <lineage>
        <taxon>Bacteria</taxon>
        <taxon>Pseudomonadati</taxon>
        <taxon>Pseudomonadota</taxon>
        <taxon>Gammaproteobacteria</taxon>
        <taxon>Alteromonadales</taxon>
        <taxon>Alteromonadaceae</taxon>
        <taxon>Alteromonas/Salinimonas group</taxon>
        <taxon>Alteromonas</taxon>
    </lineage>
</organism>
<evidence type="ECO:0000256" key="2">
    <source>
        <dbReference type="ARBA" id="ARBA00022842"/>
    </source>
</evidence>
<sequence>MCAVSGIQDLIEQSPHHCLGVILAGGRSSRMGKDKATVRIGQRTMLDITRSLLDAAPLNNHIVVGGEFADWSEECYGHGPGRAICEVMMSTAIADSFAPDYVLFLPVDMPLLTAQTLRKLIDLAKEKQRAVYFDAHYLPLVIPLNEVTINPLKSLTKSQPSPSVRRVLNTLGAYPANFTGATAELANINSPADLTALSVSY</sequence>
<keyword evidence="5" id="KW-1185">Reference proteome</keyword>
<evidence type="ECO:0000313" key="4">
    <source>
        <dbReference type="EMBL" id="MDC8831465.1"/>
    </source>
</evidence>
<dbReference type="Proteomes" id="UP001218788">
    <property type="component" value="Unassembled WGS sequence"/>
</dbReference>